<dbReference type="PROSITE" id="PS51257">
    <property type="entry name" value="PROKAR_LIPOPROTEIN"/>
    <property type="match status" value="1"/>
</dbReference>
<name>A0A562SVG4_9BACT</name>
<sequence length="230" mass="25597">MRFLMMSLFVLLAACNSGAQGAKEVSADEFEKGLTQANIQLLDVRTAGEFRSGHLKGSLQANWNDQKEFTERTASLDKEKTVYIYCLSGGRSHAAAEKLRSEGYKVVELKGGINAWKRSDKPVEGASNEKQMTMADYQQQIAGKEYVLVDFGAEWCPPCRKMEPIVNNFLAANKAISFFKIDGGVHTDLMKTLNVDGLPTFILLKNGTEVWRYKGVLTAEELNAVWTSKK</sequence>
<evidence type="ECO:0000313" key="4">
    <source>
        <dbReference type="EMBL" id="TWI85297.1"/>
    </source>
</evidence>
<evidence type="ECO:0000259" key="2">
    <source>
        <dbReference type="PROSITE" id="PS50206"/>
    </source>
</evidence>
<reference evidence="4 5" key="1">
    <citation type="journal article" date="2015" name="Stand. Genomic Sci.">
        <title>Genomic Encyclopedia of Bacterial and Archaeal Type Strains, Phase III: the genomes of soil and plant-associated and newly described type strains.</title>
        <authorList>
            <person name="Whitman W.B."/>
            <person name="Woyke T."/>
            <person name="Klenk H.P."/>
            <person name="Zhou Y."/>
            <person name="Lilburn T.G."/>
            <person name="Beck B.J."/>
            <person name="De Vos P."/>
            <person name="Vandamme P."/>
            <person name="Eisen J.A."/>
            <person name="Garrity G."/>
            <person name="Hugenholtz P."/>
            <person name="Kyrpides N.C."/>
        </authorList>
    </citation>
    <scope>NUCLEOTIDE SEQUENCE [LARGE SCALE GENOMIC DNA]</scope>
    <source>
        <strain evidence="4 5">CGMCC 1.7271</strain>
    </source>
</reference>
<dbReference type="OrthoDB" id="9808735at2"/>
<protein>
    <submittedName>
        <fullName evidence="4">Rhodanese-related sulfurtransferase</fullName>
    </submittedName>
</protein>
<proteinExistence type="predicted"/>
<dbReference type="Gene3D" id="3.40.30.10">
    <property type="entry name" value="Glutaredoxin"/>
    <property type="match status" value="1"/>
</dbReference>
<dbReference type="PROSITE" id="PS51352">
    <property type="entry name" value="THIOREDOXIN_2"/>
    <property type="match status" value="1"/>
</dbReference>
<feature type="signal peptide" evidence="1">
    <location>
        <begin position="1"/>
        <end position="19"/>
    </location>
</feature>
<gene>
    <name evidence="4" type="ORF">IQ13_0457</name>
</gene>
<dbReference type="Pfam" id="PF00085">
    <property type="entry name" value="Thioredoxin"/>
    <property type="match status" value="1"/>
</dbReference>
<dbReference type="InterPro" id="IPR036873">
    <property type="entry name" value="Rhodanese-like_dom_sf"/>
</dbReference>
<dbReference type="GO" id="GO:0016740">
    <property type="term" value="F:transferase activity"/>
    <property type="evidence" value="ECO:0007669"/>
    <property type="project" value="UniProtKB-KW"/>
</dbReference>
<organism evidence="4 5">
    <name type="scientific">Lacibacter cauensis</name>
    <dbReference type="NCBI Taxonomy" id="510947"/>
    <lineage>
        <taxon>Bacteria</taxon>
        <taxon>Pseudomonadati</taxon>
        <taxon>Bacteroidota</taxon>
        <taxon>Chitinophagia</taxon>
        <taxon>Chitinophagales</taxon>
        <taxon>Chitinophagaceae</taxon>
        <taxon>Lacibacter</taxon>
    </lineage>
</organism>
<dbReference type="InterPro" id="IPR050229">
    <property type="entry name" value="GlpE_sulfurtransferase"/>
</dbReference>
<dbReference type="SUPFAM" id="SSF52821">
    <property type="entry name" value="Rhodanese/Cell cycle control phosphatase"/>
    <property type="match status" value="1"/>
</dbReference>
<dbReference type="EMBL" id="VLLE01000002">
    <property type="protein sequence ID" value="TWI85297.1"/>
    <property type="molecule type" value="Genomic_DNA"/>
</dbReference>
<dbReference type="Gene3D" id="3.40.250.10">
    <property type="entry name" value="Rhodanese-like domain"/>
    <property type="match status" value="1"/>
</dbReference>
<dbReference type="PANTHER" id="PTHR43031">
    <property type="entry name" value="FAD-DEPENDENT OXIDOREDUCTASE"/>
    <property type="match status" value="1"/>
</dbReference>
<comment type="caution">
    <text evidence="4">The sequence shown here is derived from an EMBL/GenBank/DDBJ whole genome shotgun (WGS) entry which is preliminary data.</text>
</comment>
<dbReference type="PANTHER" id="PTHR43031:SF1">
    <property type="entry name" value="PYRIDINE NUCLEOTIDE-DISULPHIDE OXIDOREDUCTASE"/>
    <property type="match status" value="1"/>
</dbReference>
<dbReference type="Pfam" id="PF00581">
    <property type="entry name" value="Rhodanese"/>
    <property type="match status" value="1"/>
</dbReference>
<dbReference type="CDD" id="cd00158">
    <property type="entry name" value="RHOD"/>
    <property type="match status" value="1"/>
</dbReference>
<keyword evidence="1" id="KW-0732">Signal</keyword>
<dbReference type="InterPro" id="IPR036249">
    <property type="entry name" value="Thioredoxin-like_sf"/>
</dbReference>
<dbReference type="SMART" id="SM00450">
    <property type="entry name" value="RHOD"/>
    <property type="match status" value="1"/>
</dbReference>
<dbReference type="CDD" id="cd02947">
    <property type="entry name" value="TRX_family"/>
    <property type="match status" value="1"/>
</dbReference>
<feature type="chain" id="PRO_5022242491" evidence="1">
    <location>
        <begin position="20"/>
        <end position="230"/>
    </location>
</feature>
<dbReference type="PRINTS" id="PR00421">
    <property type="entry name" value="THIOREDOXIN"/>
</dbReference>
<dbReference type="RefSeq" id="WP_144884072.1">
    <property type="nucleotide sequence ID" value="NZ_VLLE01000002.1"/>
</dbReference>
<dbReference type="Proteomes" id="UP000316167">
    <property type="component" value="Unassembled WGS sequence"/>
</dbReference>
<dbReference type="PROSITE" id="PS50206">
    <property type="entry name" value="RHODANESE_3"/>
    <property type="match status" value="1"/>
</dbReference>
<dbReference type="SUPFAM" id="SSF52833">
    <property type="entry name" value="Thioredoxin-like"/>
    <property type="match status" value="1"/>
</dbReference>
<evidence type="ECO:0000313" key="5">
    <source>
        <dbReference type="Proteomes" id="UP000316167"/>
    </source>
</evidence>
<feature type="domain" description="Thioredoxin" evidence="3">
    <location>
        <begin position="109"/>
        <end position="230"/>
    </location>
</feature>
<evidence type="ECO:0000256" key="1">
    <source>
        <dbReference type="SAM" id="SignalP"/>
    </source>
</evidence>
<dbReference type="InterPro" id="IPR013766">
    <property type="entry name" value="Thioredoxin_domain"/>
</dbReference>
<dbReference type="AlphaFoldDB" id="A0A562SVG4"/>
<keyword evidence="4" id="KW-0808">Transferase</keyword>
<dbReference type="InterPro" id="IPR001763">
    <property type="entry name" value="Rhodanese-like_dom"/>
</dbReference>
<feature type="domain" description="Rhodanese" evidence="2">
    <location>
        <begin position="35"/>
        <end position="125"/>
    </location>
</feature>
<evidence type="ECO:0000259" key="3">
    <source>
        <dbReference type="PROSITE" id="PS51352"/>
    </source>
</evidence>
<accession>A0A562SVG4</accession>
<keyword evidence="5" id="KW-1185">Reference proteome</keyword>